<sequence>FELKYRNAIRDWNFKPGQLVQVQNSGIEKNLDQKMYPRHCGPMIVIHQTKGGTYIVAEMDGTVIKEKVAAF</sequence>
<name>A0A0D0BFW1_9AGAR</name>
<feature type="non-terminal residue" evidence="1">
    <location>
        <position position="1"/>
    </location>
</feature>
<accession>A0A0D0BFW1</accession>
<gene>
    <name evidence="1" type="ORF">GYMLUDRAFT_178795</name>
</gene>
<reference evidence="1 2" key="1">
    <citation type="submission" date="2014-04" db="EMBL/GenBank/DDBJ databases">
        <title>Evolutionary Origins and Diversification of the Mycorrhizal Mutualists.</title>
        <authorList>
            <consortium name="DOE Joint Genome Institute"/>
            <consortium name="Mycorrhizal Genomics Consortium"/>
            <person name="Kohler A."/>
            <person name="Kuo A."/>
            <person name="Nagy L.G."/>
            <person name="Floudas D."/>
            <person name="Copeland A."/>
            <person name="Barry K.W."/>
            <person name="Cichocki N."/>
            <person name="Veneault-Fourrey C."/>
            <person name="LaButti K."/>
            <person name="Lindquist E.A."/>
            <person name="Lipzen A."/>
            <person name="Lundell T."/>
            <person name="Morin E."/>
            <person name="Murat C."/>
            <person name="Riley R."/>
            <person name="Ohm R."/>
            <person name="Sun H."/>
            <person name="Tunlid A."/>
            <person name="Henrissat B."/>
            <person name="Grigoriev I.V."/>
            <person name="Hibbett D.S."/>
            <person name="Martin F."/>
        </authorList>
    </citation>
    <scope>NUCLEOTIDE SEQUENCE [LARGE SCALE GENOMIC DNA]</scope>
    <source>
        <strain evidence="1 2">FD-317 M1</strain>
    </source>
</reference>
<evidence type="ECO:0000313" key="2">
    <source>
        <dbReference type="Proteomes" id="UP000053593"/>
    </source>
</evidence>
<dbReference type="HOGENOM" id="CLU_000384_22_9_1"/>
<organism evidence="1 2">
    <name type="scientific">Collybiopsis luxurians FD-317 M1</name>
    <dbReference type="NCBI Taxonomy" id="944289"/>
    <lineage>
        <taxon>Eukaryota</taxon>
        <taxon>Fungi</taxon>
        <taxon>Dikarya</taxon>
        <taxon>Basidiomycota</taxon>
        <taxon>Agaricomycotina</taxon>
        <taxon>Agaricomycetes</taxon>
        <taxon>Agaricomycetidae</taxon>
        <taxon>Agaricales</taxon>
        <taxon>Marasmiineae</taxon>
        <taxon>Omphalotaceae</taxon>
        <taxon>Collybiopsis</taxon>
        <taxon>Collybiopsis luxurians</taxon>
    </lineage>
</organism>
<proteinExistence type="predicted"/>
<evidence type="ECO:0000313" key="1">
    <source>
        <dbReference type="EMBL" id="KIK53511.1"/>
    </source>
</evidence>
<dbReference type="EMBL" id="KN834828">
    <property type="protein sequence ID" value="KIK53511.1"/>
    <property type="molecule type" value="Genomic_DNA"/>
</dbReference>
<keyword evidence="2" id="KW-1185">Reference proteome</keyword>
<dbReference type="OrthoDB" id="8023605at2759"/>
<dbReference type="AlphaFoldDB" id="A0A0D0BFW1"/>
<dbReference type="Proteomes" id="UP000053593">
    <property type="component" value="Unassembled WGS sequence"/>
</dbReference>
<protein>
    <submittedName>
        <fullName evidence="1">Unplaced genomic scaffold GYMLUscaffold_80, whole genome shotgun sequence</fullName>
    </submittedName>
</protein>